<evidence type="ECO:0000256" key="5">
    <source>
        <dbReference type="HAMAP-Rule" id="MF_00014"/>
    </source>
</evidence>
<evidence type="ECO:0000256" key="4">
    <source>
        <dbReference type="ARBA" id="ARBA00023186"/>
    </source>
</evidence>
<evidence type="ECO:0000313" key="9">
    <source>
        <dbReference type="Proteomes" id="UP001623661"/>
    </source>
</evidence>
<dbReference type="NCBIfam" id="TIGR02273">
    <property type="entry name" value="16S_RimM"/>
    <property type="match status" value="1"/>
</dbReference>
<name>A0ABW8TRA7_9CLOT</name>
<dbReference type="SUPFAM" id="SSF50346">
    <property type="entry name" value="PRC-barrel domain"/>
    <property type="match status" value="1"/>
</dbReference>
<comment type="subunit">
    <text evidence="5">Binds ribosomal protein uS19.</text>
</comment>
<evidence type="ECO:0000256" key="1">
    <source>
        <dbReference type="ARBA" id="ARBA00022490"/>
    </source>
</evidence>
<dbReference type="HAMAP" id="MF_00014">
    <property type="entry name" value="Ribosome_mat_RimM"/>
    <property type="match status" value="1"/>
</dbReference>
<reference evidence="8 9" key="1">
    <citation type="submission" date="2024-11" db="EMBL/GenBank/DDBJ databases">
        <authorList>
            <person name="Heng Y.C."/>
            <person name="Lim A.C.H."/>
            <person name="Lee J.K.Y."/>
            <person name="Kittelmann S."/>
        </authorList>
    </citation>
    <scope>NUCLEOTIDE SEQUENCE [LARGE SCALE GENOMIC DNA]</scope>
    <source>
        <strain evidence="8 9">WILCCON 0202</strain>
    </source>
</reference>
<comment type="domain">
    <text evidence="5">The PRC barrel domain binds ribosomal protein uS19.</text>
</comment>
<evidence type="ECO:0000313" key="8">
    <source>
        <dbReference type="EMBL" id="MFL0268251.1"/>
    </source>
</evidence>
<protein>
    <recommendedName>
        <fullName evidence="5">Ribosome maturation factor RimM</fullName>
    </recommendedName>
</protein>
<dbReference type="InterPro" id="IPR009000">
    <property type="entry name" value="Transl_B-barrel_sf"/>
</dbReference>
<feature type="domain" description="PRC-barrel" evidence="7">
    <location>
        <begin position="90"/>
        <end position="160"/>
    </location>
</feature>
<dbReference type="PANTHER" id="PTHR33692">
    <property type="entry name" value="RIBOSOME MATURATION FACTOR RIMM"/>
    <property type="match status" value="1"/>
</dbReference>
<comment type="function">
    <text evidence="5">An accessory protein needed during the final step in the assembly of 30S ribosomal subunit, possibly for assembly of the head region. Essential for efficient processing of 16S rRNA. May be needed both before and after RbfA during the maturation of 16S rRNA. It has affinity for free ribosomal 30S subunits but not for 70S ribosomes.</text>
</comment>
<dbReference type="Gene3D" id="2.30.30.240">
    <property type="entry name" value="PRC-barrel domain"/>
    <property type="match status" value="1"/>
</dbReference>
<organism evidence="8 9">
    <name type="scientific">Candidatus Clostridium radicumherbarum</name>
    <dbReference type="NCBI Taxonomy" id="3381662"/>
    <lineage>
        <taxon>Bacteria</taxon>
        <taxon>Bacillati</taxon>
        <taxon>Bacillota</taxon>
        <taxon>Clostridia</taxon>
        <taxon>Eubacteriales</taxon>
        <taxon>Clostridiaceae</taxon>
        <taxon>Clostridium</taxon>
    </lineage>
</organism>
<keyword evidence="3 5" id="KW-0698">rRNA processing</keyword>
<evidence type="ECO:0000256" key="3">
    <source>
        <dbReference type="ARBA" id="ARBA00022552"/>
    </source>
</evidence>
<dbReference type="PANTHER" id="PTHR33692:SF1">
    <property type="entry name" value="RIBOSOME MATURATION FACTOR RIMM"/>
    <property type="match status" value="1"/>
</dbReference>
<proteinExistence type="inferred from homology"/>
<dbReference type="RefSeq" id="WP_406764830.1">
    <property type="nucleotide sequence ID" value="NZ_JBJHZY010000001.1"/>
</dbReference>
<dbReference type="EMBL" id="JBJHZY010000001">
    <property type="protein sequence ID" value="MFL0268251.1"/>
    <property type="molecule type" value="Genomic_DNA"/>
</dbReference>
<keyword evidence="4 5" id="KW-0143">Chaperone</keyword>
<dbReference type="Gene3D" id="2.40.30.60">
    <property type="entry name" value="RimM"/>
    <property type="match status" value="1"/>
</dbReference>
<comment type="subcellular location">
    <subcellularLocation>
        <location evidence="5">Cytoplasm</location>
    </subcellularLocation>
</comment>
<accession>A0ABW8TRA7</accession>
<dbReference type="Pfam" id="PF05239">
    <property type="entry name" value="PRC"/>
    <property type="match status" value="1"/>
</dbReference>
<evidence type="ECO:0000259" key="7">
    <source>
        <dbReference type="Pfam" id="PF05239"/>
    </source>
</evidence>
<evidence type="ECO:0000259" key="6">
    <source>
        <dbReference type="Pfam" id="PF01782"/>
    </source>
</evidence>
<dbReference type="SUPFAM" id="SSF50447">
    <property type="entry name" value="Translation proteins"/>
    <property type="match status" value="1"/>
</dbReference>
<dbReference type="InterPro" id="IPR002676">
    <property type="entry name" value="RimM_N"/>
</dbReference>
<comment type="caution">
    <text evidence="8">The sequence shown here is derived from an EMBL/GenBank/DDBJ whole genome shotgun (WGS) entry which is preliminary data.</text>
</comment>
<dbReference type="InterPro" id="IPR011961">
    <property type="entry name" value="RimM"/>
</dbReference>
<dbReference type="InterPro" id="IPR027275">
    <property type="entry name" value="PRC-brl_dom"/>
</dbReference>
<keyword evidence="1 5" id="KW-0963">Cytoplasm</keyword>
<dbReference type="InterPro" id="IPR036976">
    <property type="entry name" value="RimM_N_sf"/>
</dbReference>
<dbReference type="Proteomes" id="UP001623661">
    <property type="component" value="Unassembled WGS sequence"/>
</dbReference>
<gene>
    <name evidence="5 8" type="primary">rimM</name>
    <name evidence="8" type="ORF">ACJDUH_09055</name>
</gene>
<sequence>MREFISIGQIINTHGLKGELKVFPLTDDIRRFRKLNEIYIDNVIKKVIWCKLQADKVIMKLEGIETIEEALKLKNKYIEVKREDAVELSEGEYFIADIIGCTVYDKNKVELGVVSDVIQTPSNDVYWVKGKNELLIPALKHVVRSISIENKEIIIEPLEVWQ</sequence>
<dbReference type="Pfam" id="PF01782">
    <property type="entry name" value="RimM"/>
    <property type="match status" value="1"/>
</dbReference>
<evidence type="ECO:0000256" key="2">
    <source>
        <dbReference type="ARBA" id="ARBA00022517"/>
    </source>
</evidence>
<comment type="similarity">
    <text evidence="5">Belongs to the RimM family.</text>
</comment>
<dbReference type="InterPro" id="IPR011033">
    <property type="entry name" value="PRC_barrel-like_sf"/>
</dbReference>
<feature type="domain" description="RimM N-terminal" evidence="6">
    <location>
        <begin position="7"/>
        <end position="84"/>
    </location>
</feature>
<keyword evidence="2 5" id="KW-0690">Ribosome biogenesis</keyword>
<keyword evidence="9" id="KW-1185">Reference proteome</keyword>